<keyword evidence="4 6" id="KW-0472">Membrane</keyword>
<keyword evidence="2 6" id="KW-0812">Transmembrane</keyword>
<keyword evidence="9" id="KW-1185">Reference proteome</keyword>
<dbReference type="Proteomes" id="UP000057158">
    <property type="component" value="Chromosome"/>
</dbReference>
<dbReference type="EMBL" id="CP010802">
    <property type="protein sequence ID" value="ALC16825.1"/>
    <property type="molecule type" value="Genomic_DNA"/>
</dbReference>
<evidence type="ECO:0000256" key="6">
    <source>
        <dbReference type="SAM" id="Phobius"/>
    </source>
</evidence>
<keyword evidence="3 6" id="KW-1133">Transmembrane helix</keyword>
<keyword evidence="1" id="KW-1003">Cell membrane</keyword>
<dbReference type="Pfam" id="PF06305">
    <property type="entry name" value="LapA_dom"/>
    <property type="match status" value="1"/>
</dbReference>
<dbReference type="KEGG" id="des:DSOUD_2058"/>
<dbReference type="InterPro" id="IPR010445">
    <property type="entry name" value="LapA_dom"/>
</dbReference>
<evidence type="ECO:0000256" key="4">
    <source>
        <dbReference type="ARBA" id="ARBA00023136"/>
    </source>
</evidence>
<evidence type="ECO:0000256" key="1">
    <source>
        <dbReference type="ARBA" id="ARBA00022475"/>
    </source>
</evidence>
<evidence type="ECO:0000313" key="8">
    <source>
        <dbReference type="EMBL" id="ALC16825.1"/>
    </source>
</evidence>
<evidence type="ECO:0000259" key="7">
    <source>
        <dbReference type="Pfam" id="PF06305"/>
    </source>
</evidence>
<feature type="domain" description="Lipopolysaccharide assembly protein A" evidence="7">
    <location>
        <begin position="23"/>
        <end position="77"/>
    </location>
</feature>
<gene>
    <name evidence="8" type="ORF">DSOUD_2058</name>
</gene>
<dbReference type="PATRIC" id="fig|1603606.3.peg.2224"/>
<dbReference type="RefSeq" id="WP_053550887.1">
    <property type="nucleotide sequence ID" value="NZ_CP010802.1"/>
</dbReference>
<reference evidence="8 9" key="1">
    <citation type="submission" date="2015-07" db="EMBL/GenBank/DDBJ databases">
        <title>Isolation and Genomic Characterization of a Novel Halophilic Metal-Reducing Deltaproteobacterium from the Deep Subsurface.</title>
        <authorList>
            <person name="Badalamenti J.P."/>
            <person name="Summers Z.M."/>
            <person name="Gralnick J.A."/>
            <person name="Bond D.R."/>
        </authorList>
    </citation>
    <scope>NUCLEOTIDE SEQUENCE [LARGE SCALE GENOMIC DNA]</scope>
    <source>
        <strain evidence="8 9">WTL</strain>
    </source>
</reference>
<sequence length="104" mass="11418">MKVLRLILSMAVLLLVLLLGIYNHQLVQLSLFSHQSLPIPLFLLVILCFAGGYLVASLVDVSKISRLRRELRREQKRTVSVPPSAGGDVPGADRGQGLPEDSEN</sequence>
<dbReference type="STRING" id="1603606.DSOUD_2058"/>
<feature type="region of interest" description="Disordered" evidence="5">
    <location>
        <begin position="72"/>
        <end position="104"/>
    </location>
</feature>
<evidence type="ECO:0000256" key="5">
    <source>
        <dbReference type="SAM" id="MobiDB-lite"/>
    </source>
</evidence>
<organism evidence="8 9">
    <name type="scientific">Desulfuromonas soudanensis</name>
    <dbReference type="NCBI Taxonomy" id="1603606"/>
    <lineage>
        <taxon>Bacteria</taxon>
        <taxon>Pseudomonadati</taxon>
        <taxon>Thermodesulfobacteriota</taxon>
        <taxon>Desulfuromonadia</taxon>
        <taxon>Desulfuromonadales</taxon>
        <taxon>Desulfuromonadaceae</taxon>
        <taxon>Desulfuromonas</taxon>
    </lineage>
</organism>
<feature type="transmembrane region" description="Helical" evidence="6">
    <location>
        <begin position="39"/>
        <end position="59"/>
    </location>
</feature>
<evidence type="ECO:0000256" key="2">
    <source>
        <dbReference type="ARBA" id="ARBA00022692"/>
    </source>
</evidence>
<protein>
    <recommendedName>
        <fullName evidence="7">Lipopolysaccharide assembly protein A domain-containing protein</fullName>
    </recommendedName>
</protein>
<dbReference type="AlphaFoldDB" id="A0A0M4DI48"/>
<evidence type="ECO:0000256" key="3">
    <source>
        <dbReference type="ARBA" id="ARBA00022989"/>
    </source>
</evidence>
<dbReference type="GO" id="GO:0005886">
    <property type="term" value="C:plasma membrane"/>
    <property type="evidence" value="ECO:0007669"/>
    <property type="project" value="InterPro"/>
</dbReference>
<evidence type="ECO:0000313" key="9">
    <source>
        <dbReference type="Proteomes" id="UP000057158"/>
    </source>
</evidence>
<accession>A0A0M4DI48</accession>
<name>A0A0M4DI48_9BACT</name>
<proteinExistence type="predicted"/>